<keyword evidence="3" id="KW-1185">Reference proteome</keyword>
<name>A0AA40ZXA3_9SPHN</name>
<sequence length="209" mass="21958">MLQIATAGVTALAQVYGFSDASSFLASHVEMLKGLDNVLLSRCGHVLEAVQIGFGVGSEHGLMLIGVGRALLGAGIVPVGGTISLANPVMMTCAAIGAVHYGWHALSEDERNKLLDTVADAFAMGKQLIKSVADFAVETIKALLSSENLAELKRMVADAATTFGRRLGDITRSITDRALDVRNIAVGHASSMMSAIPKRLPFQRPAEPS</sequence>
<organism evidence="2 4">
    <name type="scientific">Sphingomonas yabuuchiae</name>
    <dbReference type="NCBI Taxonomy" id="172044"/>
    <lineage>
        <taxon>Bacteria</taxon>
        <taxon>Pseudomonadati</taxon>
        <taxon>Pseudomonadota</taxon>
        <taxon>Alphaproteobacteria</taxon>
        <taxon>Sphingomonadales</taxon>
        <taxon>Sphingomonadaceae</taxon>
        <taxon>Sphingomonas</taxon>
    </lineage>
</organism>
<gene>
    <name evidence="1" type="ORF">GGQ89_001990</name>
    <name evidence="2" type="ORF">JYA60_07545</name>
</gene>
<dbReference type="Proteomes" id="UP000704529">
    <property type="component" value="Unassembled WGS sequence"/>
</dbReference>
<dbReference type="AlphaFoldDB" id="A0AA40ZXA3"/>
<reference evidence="2" key="2">
    <citation type="submission" date="2021-01" db="EMBL/GenBank/DDBJ databases">
        <title>Genome Sequencing of Type Strains.</title>
        <authorList>
            <person name="Lemaire J.F."/>
            <person name="Inderbitzin P."/>
            <person name="Collins S.B."/>
            <person name="Wespe N."/>
            <person name="Knight-Connoni V."/>
        </authorList>
    </citation>
    <scope>NUCLEOTIDE SEQUENCE</scope>
    <source>
        <strain evidence="2">DSM 14562</strain>
    </source>
</reference>
<evidence type="ECO:0000313" key="2">
    <source>
        <dbReference type="EMBL" id="MBN3558080.1"/>
    </source>
</evidence>
<proteinExistence type="predicted"/>
<dbReference type="Proteomes" id="UP000584663">
    <property type="component" value="Unassembled WGS sequence"/>
</dbReference>
<comment type="caution">
    <text evidence="2">The sequence shown here is derived from an EMBL/GenBank/DDBJ whole genome shotgun (WGS) entry which is preliminary data.</text>
</comment>
<dbReference type="RefSeq" id="WP_184105627.1">
    <property type="nucleotide sequence ID" value="NZ_JACHNX010000006.1"/>
</dbReference>
<dbReference type="EMBL" id="JAFHKU010000123">
    <property type="protein sequence ID" value="MBN3558080.1"/>
    <property type="molecule type" value="Genomic_DNA"/>
</dbReference>
<accession>A0AA40ZXA3</accession>
<dbReference type="EMBL" id="JACHNX010000006">
    <property type="protein sequence ID" value="MBB4609768.1"/>
    <property type="molecule type" value="Genomic_DNA"/>
</dbReference>
<reference evidence="1 3" key="1">
    <citation type="submission" date="2020-08" db="EMBL/GenBank/DDBJ databases">
        <title>Genomic Encyclopedia of Type Strains, Phase IV (KMG-IV): sequencing the most valuable type-strain genomes for metagenomic binning, comparative biology and taxonomic classification.</title>
        <authorList>
            <person name="Goeker M."/>
        </authorList>
    </citation>
    <scope>NUCLEOTIDE SEQUENCE [LARGE SCALE GENOMIC DNA]</scope>
    <source>
        <strain evidence="1 3">DSM 14562</strain>
    </source>
</reference>
<evidence type="ECO:0000313" key="3">
    <source>
        <dbReference type="Proteomes" id="UP000584663"/>
    </source>
</evidence>
<evidence type="ECO:0000313" key="1">
    <source>
        <dbReference type="EMBL" id="MBB4609768.1"/>
    </source>
</evidence>
<protein>
    <submittedName>
        <fullName evidence="2">Uncharacterized protein</fullName>
    </submittedName>
</protein>
<evidence type="ECO:0000313" key="4">
    <source>
        <dbReference type="Proteomes" id="UP000704529"/>
    </source>
</evidence>